<organism evidence="1">
    <name type="scientific">Amphimedon queenslandica</name>
    <name type="common">Sponge</name>
    <dbReference type="NCBI Taxonomy" id="400682"/>
    <lineage>
        <taxon>Eukaryota</taxon>
        <taxon>Metazoa</taxon>
        <taxon>Porifera</taxon>
        <taxon>Demospongiae</taxon>
        <taxon>Heteroscleromorpha</taxon>
        <taxon>Haplosclerida</taxon>
        <taxon>Niphatidae</taxon>
        <taxon>Amphimedon</taxon>
    </lineage>
</organism>
<dbReference type="AlphaFoldDB" id="A0A1X7UIB5"/>
<dbReference type="InParanoid" id="A0A1X7UIB5"/>
<proteinExistence type="predicted"/>
<dbReference type="EnsemblMetazoa" id="Aqu2.1.27699_001">
    <property type="protein sequence ID" value="Aqu2.1.27699_001"/>
    <property type="gene ID" value="Aqu2.1.27699"/>
</dbReference>
<accession>A0A1X7UIB5</accession>
<name>A0A1X7UIB5_AMPQE</name>
<protein>
    <recommendedName>
        <fullName evidence="2">BEN domain-containing protein</fullName>
    </recommendedName>
</protein>
<reference evidence="1" key="1">
    <citation type="submission" date="2017-05" db="UniProtKB">
        <authorList>
            <consortium name="EnsemblMetazoa"/>
        </authorList>
    </citation>
    <scope>IDENTIFICATION</scope>
</reference>
<sequence length="179" mass="19294">MLPMQQRALPVPLPVSQVPANISSLATTTVVSTSPIPVSSSSKPASAVSDSAASHSGATKFEVGEMPLLPDEVPKLVSTTSNNGRLAVRLVIEAYFGKELQKQCPVYGFNNRAVLLKKSVLALKTKLLNIFPQYLTSPVDFEPLWNKSVAAINHCEAECHAKKVIEIIIDYSTYIVGTD</sequence>
<evidence type="ECO:0000313" key="1">
    <source>
        <dbReference type="EnsemblMetazoa" id="Aqu2.1.27699_001"/>
    </source>
</evidence>
<evidence type="ECO:0008006" key="2">
    <source>
        <dbReference type="Google" id="ProtNLM"/>
    </source>
</evidence>